<feature type="transmembrane region" description="Helical" evidence="1">
    <location>
        <begin position="12"/>
        <end position="38"/>
    </location>
</feature>
<dbReference type="AlphaFoldDB" id="A0A517SV70"/>
<keyword evidence="1" id="KW-0812">Transmembrane</keyword>
<dbReference type="Proteomes" id="UP000315003">
    <property type="component" value="Chromosome"/>
</dbReference>
<keyword evidence="1" id="KW-1133">Transmembrane helix</keyword>
<feature type="transmembrane region" description="Helical" evidence="1">
    <location>
        <begin position="66"/>
        <end position="84"/>
    </location>
</feature>
<dbReference type="EMBL" id="CP036272">
    <property type="protein sequence ID" value="QDT60019.1"/>
    <property type="molecule type" value="Genomic_DNA"/>
</dbReference>
<keyword evidence="3" id="KW-1185">Reference proteome</keyword>
<evidence type="ECO:0000313" key="2">
    <source>
        <dbReference type="EMBL" id="QDT60019.1"/>
    </source>
</evidence>
<name>A0A517SV70_9BACT</name>
<evidence type="ECO:0000256" key="1">
    <source>
        <dbReference type="SAM" id="Phobius"/>
    </source>
</evidence>
<keyword evidence="1" id="KW-0472">Membrane</keyword>
<sequence length="92" mass="10026">MGHQMNAGRHIVGIGLILISALLFLVDHAVIVCLQFEVSEWSVPPGRLATSAATHSSPLLNNLSTTALFFGIVYLIAAEVPGFLQRRQKRDE</sequence>
<gene>
    <name evidence="2" type="ORF">SV7mr_25350</name>
</gene>
<reference evidence="2 3" key="1">
    <citation type="submission" date="2019-02" db="EMBL/GenBank/DDBJ databases">
        <title>Deep-cultivation of Planctomycetes and their phenomic and genomic characterization uncovers novel biology.</title>
        <authorList>
            <person name="Wiegand S."/>
            <person name="Jogler M."/>
            <person name="Boedeker C."/>
            <person name="Pinto D."/>
            <person name="Vollmers J."/>
            <person name="Rivas-Marin E."/>
            <person name="Kohn T."/>
            <person name="Peeters S.H."/>
            <person name="Heuer A."/>
            <person name="Rast P."/>
            <person name="Oberbeckmann S."/>
            <person name="Bunk B."/>
            <person name="Jeske O."/>
            <person name="Meyerdierks A."/>
            <person name="Storesund J.E."/>
            <person name="Kallscheuer N."/>
            <person name="Luecker S."/>
            <person name="Lage O.M."/>
            <person name="Pohl T."/>
            <person name="Merkel B.J."/>
            <person name="Hornburger P."/>
            <person name="Mueller R.-W."/>
            <person name="Bruemmer F."/>
            <person name="Labrenz M."/>
            <person name="Spormann A.M."/>
            <person name="Op den Camp H."/>
            <person name="Overmann J."/>
            <person name="Amann R."/>
            <person name="Jetten M.S.M."/>
            <person name="Mascher T."/>
            <person name="Medema M.H."/>
            <person name="Devos D.P."/>
            <person name="Kaster A.-K."/>
            <person name="Ovreas L."/>
            <person name="Rohde M."/>
            <person name="Galperin M.Y."/>
            <person name="Jogler C."/>
        </authorList>
    </citation>
    <scope>NUCLEOTIDE SEQUENCE [LARGE SCALE GENOMIC DNA]</scope>
    <source>
        <strain evidence="2 3">SV_7m_r</strain>
    </source>
</reference>
<accession>A0A517SV70</accession>
<protein>
    <submittedName>
        <fullName evidence="2">Uncharacterized protein</fullName>
    </submittedName>
</protein>
<evidence type="ECO:0000313" key="3">
    <source>
        <dbReference type="Proteomes" id="UP000315003"/>
    </source>
</evidence>
<proteinExistence type="predicted"/>
<organism evidence="2 3">
    <name type="scientific">Stieleria bergensis</name>
    <dbReference type="NCBI Taxonomy" id="2528025"/>
    <lineage>
        <taxon>Bacteria</taxon>
        <taxon>Pseudomonadati</taxon>
        <taxon>Planctomycetota</taxon>
        <taxon>Planctomycetia</taxon>
        <taxon>Pirellulales</taxon>
        <taxon>Pirellulaceae</taxon>
        <taxon>Stieleria</taxon>
    </lineage>
</organism>